<accession>A0ABD1XF99</accession>
<dbReference type="AlphaFoldDB" id="A0ABD1XF99"/>
<protein>
    <submittedName>
        <fullName evidence="2">Uncharacterized protein</fullName>
    </submittedName>
</protein>
<evidence type="ECO:0000313" key="3">
    <source>
        <dbReference type="Proteomes" id="UP001605036"/>
    </source>
</evidence>
<reference evidence="2 3" key="1">
    <citation type="submission" date="2024-09" db="EMBL/GenBank/DDBJ databases">
        <title>Chromosome-scale assembly of Riccia fluitans.</title>
        <authorList>
            <person name="Paukszto L."/>
            <person name="Sawicki J."/>
            <person name="Karawczyk K."/>
            <person name="Piernik-Szablinska J."/>
            <person name="Szczecinska M."/>
            <person name="Mazdziarz M."/>
        </authorList>
    </citation>
    <scope>NUCLEOTIDE SEQUENCE [LARGE SCALE GENOMIC DNA]</scope>
    <source>
        <strain evidence="2">Rf_01</strain>
        <tissue evidence="2">Aerial parts of the thallus</tissue>
    </source>
</reference>
<sequence length="104" mass="11675">MPLGRTEPLPETSSGEELEGDRGDDGGERGTPIEEDADESDMAIDEGKDGSRTYWHDWKTNLLIEVKKEEIIAQLTMPVEASLTEMIVMNGRGRGKRWLHAMFI</sequence>
<gene>
    <name evidence="2" type="ORF">R1flu_026202</name>
</gene>
<name>A0ABD1XF99_9MARC</name>
<keyword evidence="3" id="KW-1185">Reference proteome</keyword>
<organism evidence="2 3">
    <name type="scientific">Riccia fluitans</name>
    <dbReference type="NCBI Taxonomy" id="41844"/>
    <lineage>
        <taxon>Eukaryota</taxon>
        <taxon>Viridiplantae</taxon>
        <taxon>Streptophyta</taxon>
        <taxon>Embryophyta</taxon>
        <taxon>Marchantiophyta</taxon>
        <taxon>Marchantiopsida</taxon>
        <taxon>Marchantiidae</taxon>
        <taxon>Marchantiales</taxon>
        <taxon>Ricciaceae</taxon>
        <taxon>Riccia</taxon>
    </lineage>
</organism>
<dbReference type="Proteomes" id="UP001605036">
    <property type="component" value="Unassembled WGS sequence"/>
</dbReference>
<comment type="caution">
    <text evidence="2">The sequence shown here is derived from an EMBL/GenBank/DDBJ whole genome shotgun (WGS) entry which is preliminary data.</text>
</comment>
<feature type="region of interest" description="Disordered" evidence="1">
    <location>
        <begin position="1"/>
        <end position="52"/>
    </location>
</feature>
<proteinExistence type="predicted"/>
<evidence type="ECO:0000313" key="2">
    <source>
        <dbReference type="EMBL" id="KAL2607629.1"/>
    </source>
</evidence>
<dbReference type="EMBL" id="JBHFFA010000008">
    <property type="protein sequence ID" value="KAL2607629.1"/>
    <property type="molecule type" value="Genomic_DNA"/>
</dbReference>
<feature type="compositionally biased region" description="Acidic residues" evidence="1">
    <location>
        <begin position="33"/>
        <end position="44"/>
    </location>
</feature>
<evidence type="ECO:0000256" key="1">
    <source>
        <dbReference type="SAM" id="MobiDB-lite"/>
    </source>
</evidence>
<feature type="compositionally biased region" description="Basic and acidic residues" evidence="1">
    <location>
        <begin position="20"/>
        <end position="32"/>
    </location>
</feature>